<dbReference type="KEGG" id="rher:EHE19_001820"/>
<name>A0A4U7J758_9FIRM</name>
<dbReference type="AlphaFoldDB" id="A0A4U7J758"/>
<gene>
    <name evidence="3" type="ORF">EHE19_001820</name>
</gene>
<evidence type="ECO:0000313" key="4">
    <source>
        <dbReference type="Proteomes" id="UP000306409"/>
    </source>
</evidence>
<proteinExistence type="predicted"/>
<reference evidence="3 4" key="1">
    <citation type="submission" date="2020-09" db="EMBL/GenBank/DDBJ databases">
        <title>Characterization and genome sequencing of Ruminiclostridium sp. nov. MA18.</title>
        <authorList>
            <person name="Rettenmaier R."/>
            <person name="Kowollik M.-L."/>
            <person name="Liebl W."/>
            <person name="Zverlov V."/>
        </authorList>
    </citation>
    <scope>NUCLEOTIDE SEQUENCE [LARGE SCALE GENOMIC DNA]</scope>
    <source>
        <strain evidence="3 4">MA18</strain>
    </source>
</reference>
<evidence type="ECO:0000256" key="1">
    <source>
        <dbReference type="SAM" id="Coils"/>
    </source>
</evidence>
<evidence type="ECO:0000256" key="2">
    <source>
        <dbReference type="SAM" id="Phobius"/>
    </source>
</evidence>
<dbReference type="EMBL" id="CP061336">
    <property type="protein sequence ID" value="QNU67303.1"/>
    <property type="molecule type" value="Genomic_DNA"/>
</dbReference>
<evidence type="ECO:0000313" key="3">
    <source>
        <dbReference type="EMBL" id="QNU67303.1"/>
    </source>
</evidence>
<keyword evidence="1" id="KW-0175">Coiled coil</keyword>
<accession>A0A4U7J758</accession>
<feature type="transmembrane region" description="Helical" evidence="2">
    <location>
        <begin position="95"/>
        <end position="117"/>
    </location>
</feature>
<feature type="coiled-coil region" evidence="1">
    <location>
        <begin position="30"/>
        <end position="78"/>
    </location>
</feature>
<sequence length="144" mass="16768">MDKRFLTFLIVLIMIIFVAGSFPMVTFAENFDYSSKINELSERNEQLSKENKELRILLDNINKESIRKEDIIKSLEDKEGNLIATAEHTINRVNFWLTFLGIFISVLGLFSVIVWLLKMTVLYGSLLKRIKYIRNTSMNLDLLS</sequence>
<organism evidence="3 4">
    <name type="scientific">Ruminiclostridium herbifermentans</name>
    <dbReference type="NCBI Taxonomy" id="2488810"/>
    <lineage>
        <taxon>Bacteria</taxon>
        <taxon>Bacillati</taxon>
        <taxon>Bacillota</taxon>
        <taxon>Clostridia</taxon>
        <taxon>Eubacteriales</taxon>
        <taxon>Oscillospiraceae</taxon>
        <taxon>Ruminiclostridium</taxon>
    </lineage>
</organism>
<dbReference type="RefSeq" id="WP_137699275.1">
    <property type="nucleotide sequence ID" value="NZ_CP061336.1"/>
</dbReference>
<keyword evidence="2" id="KW-1133">Transmembrane helix</keyword>
<keyword evidence="4" id="KW-1185">Reference proteome</keyword>
<dbReference type="Proteomes" id="UP000306409">
    <property type="component" value="Chromosome"/>
</dbReference>
<keyword evidence="2" id="KW-0812">Transmembrane</keyword>
<protein>
    <recommendedName>
        <fullName evidence="5">Septum formation initiator</fullName>
    </recommendedName>
</protein>
<evidence type="ECO:0008006" key="5">
    <source>
        <dbReference type="Google" id="ProtNLM"/>
    </source>
</evidence>
<keyword evidence="2" id="KW-0472">Membrane</keyword>